<dbReference type="GO" id="GO:0005085">
    <property type="term" value="F:guanyl-nucleotide exchange factor activity"/>
    <property type="evidence" value="ECO:0000318"/>
    <property type="project" value="GO_Central"/>
</dbReference>
<organism evidence="6 7">
    <name type="scientific">Nematostella vectensis</name>
    <name type="common">Starlet sea anemone</name>
    <dbReference type="NCBI Taxonomy" id="45351"/>
    <lineage>
        <taxon>Eukaryota</taxon>
        <taxon>Metazoa</taxon>
        <taxon>Cnidaria</taxon>
        <taxon>Anthozoa</taxon>
        <taxon>Hexacorallia</taxon>
        <taxon>Actiniaria</taxon>
        <taxon>Edwardsiidae</taxon>
        <taxon>Nematostella</taxon>
    </lineage>
</organism>
<dbReference type="InterPro" id="IPR042431">
    <property type="entry name" value="FAM45"/>
</dbReference>
<dbReference type="OMA" id="HKDIAMF"/>
<name>A7SBG2_NEMVE</name>
<feature type="domain" description="UDENN" evidence="5">
    <location>
        <begin position="1"/>
        <end position="314"/>
    </location>
</feature>
<protein>
    <recommendedName>
        <fullName evidence="5">UDENN domain-containing protein</fullName>
    </recommendedName>
</protein>
<dbReference type="GO" id="GO:2000641">
    <property type="term" value="P:regulation of early endosome to late endosome transport"/>
    <property type="evidence" value="ECO:0000318"/>
    <property type="project" value="GO_Central"/>
</dbReference>
<evidence type="ECO:0000313" key="6">
    <source>
        <dbReference type="EMBL" id="EDO38942.1"/>
    </source>
</evidence>
<sequence>MRKCCLNSEKGQELVSFCYGQLQRKWYYLYTTDVKNSSVMPKVTHVTVVLLAKDFHPEKYRSLTRLLSSGLLDTGNPADMLEQYLSVLTKGICSDSEDGSMFNLKEYNPSAAFLEKSLKDVVNIFGVETILVYTALLLKKRVAVYTPRLPTLLDITRTLPVLVWHRQNWSILHPYVDLKEDEIEELKSSVTYIAGFTDASIENRTDLYDLLMNVATGEVTIPTHAKETFQMGKVHKDIAMFMVEASKNEEMSDQAFIKELTNITKDLVNNLQKLGVDTEDGKPPKITLDGLRQRKLTAIMENFLFNLAAAEGLV</sequence>
<dbReference type="InterPro" id="IPR037516">
    <property type="entry name" value="Tripartite_DENN"/>
</dbReference>
<dbReference type="PANTHER" id="PTHR28544:SF1">
    <property type="entry name" value="DENN DOMAIN-CONTAINING PROTEIN 10-RELATED"/>
    <property type="match status" value="1"/>
</dbReference>
<reference evidence="6 7" key="1">
    <citation type="journal article" date="2007" name="Science">
        <title>Sea anemone genome reveals ancestral eumetazoan gene repertoire and genomic organization.</title>
        <authorList>
            <person name="Putnam N.H."/>
            <person name="Srivastava M."/>
            <person name="Hellsten U."/>
            <person name="Dirks B."/>
            <person name="Chapman J."/>
            <person name="Salamov A."/>
            <person name="Terry A."/>
            <person name="Shapiro H."/>
            <person name="Lindquist E."/>
            <person name="Kapitonov V.V."/>
            <person name="Jurka J."/>
            <person name="Genikhovich G."/>
            <person name="Grigoriev I.V."/>
            <person name="Lucas S.M."/>
            <person name="Steele R.E."/>
            <person name="Finnerty J.R."/>
            <person name="Technau U."/>
            <person name="Martindale M.Q."/>
            <person name="Rokhsar D.S."/>
        </authorList>
    </citation>
    <scope>NUCLEOTIDE SEQUENCE [LARGE SCALE GENOMIC DNA]</scope>
    <source>
        <strain evidence="7">CH2 X CH6</strain>
    </source>
</reference>
<dbReference type="OrthoDB" id="66409at2759"/>
<dbReference type="GO" id="GO:0015031">
    <property type="term" value="P:protein transport"/>
    <property type="evidence" value="ECO:0000318"/>
    <property type="project" value="GO_Central"/>
</dbReference>
<dbReference type="PhylomeDB" id="A7SBG2"/>
<dbReference type="PROSITE" id="PS50211">
    <property type="entry name" value="DENN"/>
    <property type="match status" value="1"/>
</dbReference>
<dbReference type="eggNOG" id="ENOG502QVHR">
    <property type="taxonomic scope" value="Eukaryota"/>
</dbReference>
<evidence type="ECO:0000313" key="7">
    <source>
        <dbReference type="Proteomes" id="UP000001593"/>
    </source>
</evidence>
<evidence type="ECO:0000256" key="4">
    <source>
        <dbReference type="ARBA" id="ARBA00022753"/>
    </source>
</evidence>
<evidence type="ECO:0000259" key="5">
    <source>
        <dbReference type="PROSITE" id="PS50211"/>
    </source>
</evidence>
<keyword evidence="3" id="KW-0344">Guanine-nucleotide releasing factor</keyword>
<dbReference type="GO" id="GO:0031267">
    <property type="term" value="F:small GTPase binding"/>
    <property type="evidence" value="ECO:0000318"/>
    <property type="project" value="GO_Central"/>
</dbReference>
<keyword evidence="4" id="KW-0967">Endosome</keyword>
<accession>A7SBG2</accession>
<proteinExistence type="inferred from homology"/>
<comment type="similarity">
    <text evidence="2">Belongs to the DENND10 family.</text>
</comment>
<dbReference type="Pfam" id="PF08616">
    <property type="entry name" value="SPA"/>
    <property type="match status" value="1"/>
</dbReference>
<comment type="subcellular location">
    <subcellularLocation>
        <location evidence="1">Late endosome</location>
    </subcellularLocation>
</comment>
<evidence type="ECO:0000256" key="3">
    <source>
        <dbReference type="ARBA" id="ARBA00022658"/>
    </source>
</evidence>
<keyword evidence="7" id="KW-1185">Reference proteome</keyword>
<dbReference type="PANTHER" id="PTHR28544">
    <property type="entry name" value="PROTEIN FAM45A-RELATED"/>
    <property type="match status" value="1"/>
</dbReference>
<gene>
    <name evidence="6" type="ORF">NEMVEDRAFT_v1g187863</name>
</gene>
<evidence type="ECO:0000256" key="2">
    <source>
        <dbReference type="ARBA" id="ARBA00008641"/>
    </source>
</evidence>
<dbReference type="EMBL" id="DS469616">
    <property type="protein sequence ID" value="EDO38942.1"/>
    <property type="molecule type" value="Genomic_DNA"/>
</dbReference>
<evidence type="ECO:0000256" key="1">
    <source>
        <dbReference type="ARBA" id="ARBA00004603"/>
    </source>
</evidence>
<dbReference type="Proteomes" id="UP000001593">
    <property type="component" value="Unassembled WGS sequence"/>
</dbReference>
<dbReference type="GO" id="GO:0005770">
    <property type="term" value="C:late endosome"/>
    <property type="evidence" value="ECO:0000318"/>
    <property type="project" value="GO_Central"/>
</dbReference>
<dbReference type="AlphaFoldDB" id="A7SBG2"/>
<dbReference type="STRING" id="45351.A7SBG2"/>
<dbReference type="HOGENOM" id="CLU_050301_0_0_1"/>
<dbReference type="KEGG" id="nve:5510536"/>
<dbReference type="InParanoid" id="A7SBG2"/>